<keyword evidence="2" id="KW-1185">Reference proteome</keyword>
<gene>
    <name evidence="1" type="ORF">ACJDU8_03460</name>
</gene>
<organism evidence="1 2">
    <name type="scientific">Candidatus Clostridium eludens</name>
    <dbReference type="NCBI Taxonomy" id="3381663"/>
    <lineage>
        <taxon>Bacteria</taxon>
        <taxon>Bacillati</taxon>
        <taxon>Bacillota</taxon>
        <taxon>Clostridia</taxon>
        <taxon>Eubacteriales</taxon>
        <taxon>Clostridiaceae</taxon>
        <taxon>Clostridium</taxon>
    </lineage>
</organism>
<sequence>MAEKREQINVDKITFKVLNGIADPSFIPYTENYKYLVVTNDGSYEKHDKKKCYLLAKYFQYYVWNFGEIPSYDKLKEYLGIKTDKAFNKYIVAMDKHWQWIETIYIKPKWKIRFKKMRLQVRG</sequence>
<name>A0ABW8SF11_9CLOT</name>
<dbReference type="EMBL" id="JBJHZX010000003">
    <property type="protein sequence ID" value="MFL0194632.1"/>
    <property type="molecule type" value="Genomic_DNA"/>
</dbReference>
<evidence type="ECO:0000313" key="2">
    <source>
        <dbReference type="Proteomes" id="UP001623660"/>
    </source>
</evidence>
<evidence type="ECO:0000313" key="1">
    <source>
        <dbReference type="EMBL" id="MFL0194632.1"/>
    </source>
</evidence>
<reference evidence="1 2" key="1">
    <citation type="submission" date="2024-11" db="EMBL/GenBank/DDBJ databases">
        <authorList>
            <person name="Heng Y.C."/>
            <person name="Lim A.C.H."/>
            <person name="Lee J.K.Y."/>
            <person name="Kittelmann S."/>
        </authorList>
    </citation>
    <scope>NUCLEOTIDE SEQUENCE [LARGE SCALE GENOMIC DNA]</scope>
    <source>
        <strain evidence="1 2">WILCCON 0269</strain>
    </source>
</reference>
<protein>
    <submittedName>
        <fullName evidence="1">Uncharacterized protein</fullName>
    </submittedName>
</protein>
<dbReference type="Proteomes" id="UP001623660">
    <property type="component" value="Unassembled WGS sequence"/>
</dbReference>
<proteinExistence type="predicted"/>
<accession>A0ABW8SF11</accession>
<comment type="caution">
    <text evidence="1">The sequence shown here is derived from an EMBL/GenBank/DDBJ whole genome shotgun (WGS) entry which is preliminary data.</text>
</comment>
<dbReference type="RefSeq" id="WP_406790754.1">
    <property type="nucleotide sequence ID" value="NZ_JBJHZX010000003.1"/>
</dbReference>